<dbReference type="AlphaFoldDB" id="A0A450V7I8"/>
<evidence type="ECO:0000313" key="2">
    <source>
        <dbReference type="EMBL" id="VFK00751.1"/>
    </source>
</evidence>
<dbReference type="EMBL" id="CAADFG010000202">
    <property type="protein sequence ID" value="VFK00785.1"/>
    <property type="molecule type" value="Genomic_DNA"/>
</dbReference>
<evidence type="ECO:0000313" key="4">
    <source>
        <dbReference type="EMBL" id="VFK04698.1"/>
    </source>
</evidence>
<name>A0A450V7I8_9GAMM</name>
<protein>
    <submittedName>
        <fullName evidence="2">Uncharacterized protein</fullName>
    </submittedName>
</protein>
<feature type="transmembrane region" description="Helical" evidence="1">
    <location>
        <begin position="80"/>
        <end position="102"/>
    </location>
</feature>
<dbReference type="EMBL" id="CAADFI010000202">
    <property type="protein sequence ID" value="VFK00751.1"/>
    <property type="molecule type" value="Genomic_DNA"/>
</dbReference>
<evidence type="ECO:0000313" key="3">
    <source>
        <dbReference type="EMBL" id="VFK00785.1"/>
    </source>
</evidence>
<organism evidence="2">
    <name type="scientific">Candidatus Kentrum eta</name>
    <dbReference type="NCBI Taxonomy" id="2126337"/>
    <lineage>
        <taxon>Bacteria</taxon>
        <taxon>Pseudomonadati</taxon>
        <taxon>Pseudomonadota</taxon>
        <taxon>Gammaproteobacteria</taxon>
        <taxon>Candidatus Kentrum</taxon>
    </lineage>
</organism>
<keyword evidence="1" id="KW-0812">Transmembrane</keyword>
<gene>
    <name evidence="3" type="ORF">BECKH772A_GA0070896_102025</name>
    <name evidence="2" type="ORF">BECKH772B_GA0070898_102025</name>
    <name evidence="4" type="ORF">BECKH772C_GA0070978_102005</name>
</gene>
<feature type="transmembrane region" description="Helical" evidence="1">
    <location>
        <begin position="6"/>
        <end position="24"/>
    </location>
</feature>
<accession>A0A450V7I8</accession>
<dbReference type="EMBL" id="CAADFJ010000200">
    <property type="protein sequence ID" value="VFK04698.1"/>
    <property type="molecule type" value="Genomic_DNA"/>
</dbReference>
<feature type="transmembrane region" description="Helical" evidence="1">
    <location>
        <begin position="114"/>
        <end position="132"/>
    </location>
</feature>
<evidence type="ECO:0000256" key="1">
    <source>
        <dbReference type="SAM" id="Phobius"/>
    </source>
</evidence>
<proteinExistence type="predicted"/>
<sequence>MDFGIVLFFFFLLAGCASILDAFLDEAKVDEARRGILGWWADLQREDPTRLAQRGSREFVRLFHRMYGARHGSWRTFRRSLLFSAFGFFVVALICEGIRLGYPSMIVDELPNGIFMLFIGNSIADYLSLWETRWVLRRRGRSPAGWLPAWLVLD</sequence>
<reference evidence="2" key="1">
    <citation type="submission" date="2019-02" db="EMBL/GenBank/DDBJ databases">
        <authorList>
            <person name="Gruber-Vodicka R. H."/>
            <person name="Seah K. B. B."/>
        </authorList>
    </citation>
    <scope>NUCLEOTIDE SEQUENCE</scope>
    <source>
        <strain evidence="4">BECK_SA2B12</strain>
        <strain evidence="3">BECK_SA2B15</strain>
        <strain evidence="2">BECK_SA2B20</strain>
    </source>
</reference>
<keyword evidence="1" id="KW-0472">Membrane</keyword>
<keyword evidence="1" id="KW-1133">Transmembrane helix</keyword>